<reference evidence="6 7" key="1">
    <citation type="journal article" date="2016" name="Nat. Commun.">
        <title>Thousands of microbial genomes shed light on interconnected biogeochemical processes in an aquifer system.</title>
        <authorList>
            <person name="Anantharaman K."/>
            <person name="Brown C.T."/>
            <person name="Hug L.A."/>
            <person name="Sharon I."/>
            <person name="Castelle C.J."/>
            <person name="Probst A.J."/>
            <person name="Thomas B.C."/>
            <person name="Singh A."/>
            <person name="Wilkins M.J."/>
            <person name="Karaoz U."/>
            <person name="Brodie E.L."/>
            <person name="Williams K.H."/>
            <person name="Hubbard S.S."/>
            <person name="Banfield J.F."/>
        </authorList>
    </citation>
    <scope>NUCLEOTIDE SEQUENCE [LARGE SCALE GENOMIC DNA]</scope>
</reference>
<evidence type="ECO:0000256" key="3">
    <source>
        <dbReference type="ARBA" id="ARBA00023274"/>
    </source>
</evidence>
<dbReference type="GO" id="GO:0005840">
    <property type="term" value="C:ribosome"/>
    <property type="evidence" value="ECO:0007669"/>
    <property type="project" value="UniProtKB-KW"/>
</dbReference>
<organism evidence="6 7">
    <name type="scientific">Candidatus Daviesbacteria bacterium RIFCSPHIGHO2_02_FULL_43_12</name>
    <dbReference type="NCBI Taxonomy" id="1797776"/>
    <lineage>
        <taxon>Bacteria</taxon>
        <taxon>Candidatus Daviesiibacteriota</taxon>
    </lineage>
</organism>
<dbReference type="PANTHER" id="PTHR21349:SF0">
    <property type="entry name" value="LARGE RIBOSOMAL SUBUNIT PROTEIN BL21M"/>
    <property type="match status" value="1"/>
</dbReference>
<dbReference type="InterPro" id="IPR001787">
    <property type="entry name" value="Ribosomal_bL21"/>
</dbReference>
<accession>A0A1F5KKE8</accession>
<protein>
    <recommendedName>
        <fullName evidence="4">Large ribosomal subunit protein bL21</fullName>
    </recommendedName>
</protein>
<dbReference type="GO" id="GO:0005737">
    <property type="term" value="C:cytoplasm"/>
    <property type="evidence" value="ECO:0007669"/>
    <property type="project" value="UniProtKB-ARBA"/>
</dbReference>
<dbReference type="NCBIfam" id="TIGR00061">
    <property type="entry name" value="L21"/>
    <property type="match status" value="1"/>
</dbReference>
<gene>
    <name evidence="4" type="primary">rplU</name>
    <name evidence="6" type="ORF">A3D25_01945</name>
</gene>
<evidence type="ECO:0000256" key="5">
    <source>
        <dbReference type="RuleBase" id="RU000562"/>
    </source>
</evidence>
<comment type="function">
    <text evidence="4 5">This protein binds to 23S rRNA in the presence of protein L20.</text>
</comment>
<dbReference type="AlphaFoldDB" id="A0A1F5KKE8"/>
<dbReference type="EMBL" id="MFDD01000002">
    <property type="protein sequence ID" value="OGE41265.1"/>
    <property type="molecule type" value="Genomic_DNA"/>
</dbReference>
<dbReference type="GO" id="GO:0003735">
    <property type="term" value="F:structural constituent of ribosome"/>
    <property type="evidence" value="ECO:0007669"/>
    <property type="project" value="InterPro"/>
</dbReference>
<keyword evidence="4 5" id="KW-0699">rRNA-binding</keyword>
<dbReference type="InterPro" id="IPR036164">
    <property type="entry name" value="bL21-like_sf"/>
</dbReference>
<dbReference type="PANTHER" id="PTHR21349">
    <property type="entry name" value="50S RIBOSOMAL PROTEIN L21"/>
    <property type="match status" value="1"/>
</dbReference>
<comment type="similarity">
    <text evidence="1 4 5">Belongs to the bacterial ribosomal protein bL21 family.</text>
</comment>
<sequence>MFTYAVVEVAGRQYKVSPDQEILVNFLGDLKKITCDKVLMLVDGDKITVGKPYLKETIEFEVLSSKRGRKIRVAKYHAKANTRKVVGARTYTTTIKVASSKSQESSKKKEGK</sequence>
<name>A0A1F5KKE8_9BACT</name>
<dbReference type="InterPro" id="IPR028909">
    <property type="entry name" value="bL21-like"/>
</dbReference>
<keyword evidence="4 5" id="KW-0694">RNA-binding</keyword>
<keyword evidence="3 4" id="KW-0687">Ribonucleoprotein</keyword>
<comment type="subunit">
    <text evidence="4">Part of the 50S ribosomal subunit. Contacts protein L20.</text>
</comment>
<evidence type="ECO:0000313" key="6">
    <source>
        <dbReference type="EMBL" id="OGE41265.1"/>
    </source>
</evidence>
<evidence type="ECO:0000256" key="2">
    <source>
        <dbReference type="ARBA" id="ARBA00022980"/>
    </source>
</evidence>
<dbReference type="GO" id="GO:0006412">
    <property type="term" value="P:translation"/>
    <property type="evidence" value="ECO:0007669"/>
    <property type="project" value="UniProtKB-UniRule"/>
</dbReference>
<evidence type="ECO:0000313" key="7">
    <source>
        <dbReference type="Proteomes" id="UP000177328"/>
    </source>
</evidence>
<evidence type="ECO:0000256" key="4">
    <source>
        <dbReference type="HAMAP-Rule" id="MF_01363"/>
    </source>
</evidence>
<evidence type="ECO:0000256" key="1">
    <source>
        <dbReference type="ARBA" id="ARBA00008563"/>
    </source>
</evidence>
<dbReference type="Pfam" id="PF00829">
    <property type="entry name" value="Ribosomal_L21p"/>
    <property type="match status" value="1"/>
</dbReference>
<proteinExistence type="inferred from homology"/>
<comment type="caution">
    <text evidence="6">The sequence shown here is derived from an EMBL/GenBank/DDBJ whole genome shotgun (WGS) entry which is preliminary data.</text>
</comment>
<dbReference type="GO" id="GO:1990904">
    <property type="term" value="C:ribonucleoprotein complex"/>
    <property type="evidence" value="ECO:0007669"/>
    <property type="project" value="UniProtKB-KW"/>
</dbReference>
<dbReference type="SUPFAM" id="SSF141091">
    <property type="entry name" value="L21p-like"/>
    <property type="match status" value="1"/>
</dbReference>
<dbReference type="Proteomes" id="UP000177328">
    <property type="component" value="Unassembled WGS sequence"/>
</dbReference>
<dbReference type="GO" id="GO:0019843">
    <property type="term" value="F:rRNA binding"/>
    <property type="evidence" value="ECO:0007669"/>
    <property type="project" value="UniProtKB-UniRule"/>
</dbReference>
<dbReference type="HAMAP" id="MF_01363">
    <property type="entry name" value="Ribosomal_bL21"/>
    <property type="match status" value="1"/>
</dbReference>
<keyword evidence="2 4" id="KW-0689">Ribosomal protein</keyword>